<sequence length="597" mass="68405">MSEWKEVFVADLGRVITGNTPPRKHPELYGNHTIFIKPTDISEEQKYTYNPEECYSELGFKKYKNSLIPKGATCVVTIGSIGKKMTKAHSDCFVNQAVNAVVPNEFYDEEFVYYVLKYNLEQLKSLDSGTASGRENVSKSSFSSIKLKVPVNKSIQVKIGQILSAYDDLIENNQKRIKLYCEIAKILFNRINHEGDDLIEYEMKDIASYLGRGVTPIYEEGSGIWAINQKANKGVFLEEQHFKEYKGGNWIPEEKWAKDGDLLINSLGEGTIGRCHFYKGQDDIHPIDQHISIFRGQSKEIGLYVFQFLDSDEGQALLYSLKKGGTNMTMLNIKDLRNLKVYLPNKNILNNHFNSVEPLFAQKAKLESQNRRLKEARDILLPLLMNGTINVTVAETKPAAKIIQLDTATQKQAAPQFKEAILISMLTDRFGNEKYPLGRMRYTKLSYLFHRHADDQIKDYLRKAAGPYNPKTKYGGSEKIAHDNGYVIDKKNGQLTGFVAGPNIKGAKPYFEKYWNIEYLTWLEEQFKYKSNDDLELFATVDNSLLELNEKNEPFTVEAVKNVLKKEPEWNAKLEREIFNDANIQRAITYLPTIFQY</sequence>
<comment type="similarity">
    <text evidence="1">Belongs to the type-I restriction system S methylase family.</text>
</comment>
<dbReference type="PANTHER" id="PTHR30408:SF12">
    <property type="entry name" value="TYPE I RESTRICTION ENZYME MJAVIII SPECIFICITY SUBUNIT"/>
    <property type="match status" value="1"/>
</dbReference>
<dbReference type="PANTHER" id="PTHR30408">
    <property type="entry name" value="TYPE-1 RESTRICTION ENZYME ECOKI SPECIFICITY PROTEIN"/>
    <property type="match status" value="1"/>
</dbReference>
<dbReference type="GO" id="GO:0004519">
    <property type="term" value="F:endonuclease activity"/>
    <property type="evidence" value="ECO:0007669"/>
    <property type="project" value="UniProtKB-KW"/>
</dbReference>
<dbReference type="OrthoDB" id="9816225at2"/>
<dbReference type="GO" id="GO:0009307">
    <property type="term" value="P:DNA restriction-modification system"/>
    <property type="evidence" value="ECO:0007669"/>
    <property type="project" value="UniProtKB-KW"/>
</dbReference>
<dbReference type="Gene3D" id="1.10.287.1120">
    <property type="entry name" value="Bipartite methylase S protein"/>
    <property type="match status" value="1"/>
</dbReference>
<gene>
    <name evidence="5" type="ORF">CLV57_1665</name>
</gene>
<evidence type="ECO:0000256" key="1">
    <source>
        <dbReference type="ARBA" id="ARBA00010923"/>
    </source>
</evidence>
<dbReference type="InterPro" id="IPR044946">
    <property type="entry name" value="Restrct_endonuc_typeI_TRD_sf"/>
</dbReference>
<keyword evidence="5" id="KW-0255">Endonuclease</keyword>
<evidence type="ECO:0000259" key="4">
    <source>
        <dbReference type="Pfam" id="PF01420"/>
    </source>
</evidence>
<organism evidence="5 6">
    <name type="scientific">Mucilaginibacter auburnensis</name>
    <dbReference type="NCBI Taxonomy" id="1457233"/>
    <lineage>
        <taxon>Bacteria</taxon>
        <taxon>Pseudomonadati</taxon>
        <taxon>Bacteroidota</taxon>
        <taxon>Sphingobacteriia</taxon>
        <taxon>Sphingobacteriales</taxon>
        <taxon>Sphingobacteriaceae</taxon>
        <taxon>Mucilaginibacter</taxon>
    </lineage>
</organism>
<keyword evidence="5" id="KW-0378">Hydrolase</keyword>
<keyword evidence="5" id="KW-0540">Nuclease</keyword>
<protein>
    <submittedName>
        <fullName evidence="5">Restriction endonuclease S subunit</fullName>
    </submittedName>
</protein>
<keyword evidence="3" id="KW-0238">DNA-binding</keyword>
<dbReference type="SUPFAM" id="SSF116734">
    <property type="entry name" value="DNA methylase specificity domain"/>
    <property type="match status" value="2"/>
</dbReference>
<dbReference type="CDD" id="cd16961">
    <property type="entry name" value="RMtype1_S_TRD-CR_like"/>
    <property type="match status" value="1"/>
</dbReference>
<name>A0A2H9VV24_9SPHI</name>
<dbReference type="Gene3D" id="3.90.220.20">
    <property type="entry name" value="DNA methylase specificity domains"/>
    <property type="match status" value="2"/>
</dbReference>
<dbReference type="CDD" id="cd17516">
    <property type="entry name" value="RMtype1_S_HinAWORF1578P-TRD2-CR2_like"/>
    <property type="match status" value="1"/>
</dbReference>
<evidence type="ECO:0000313" key="6">
    <source>
        <dbReference type="Proteomes" id="UP000242687"/>
    </source>
</evidence>
<dbReference type="InterPro" id="IPR000055">
    <property type="entry name" value="Restrct_endonuc_typeI_TRD"/>
</dbReference>
<keyword evidence="6" id="KW-1185">Reference proteome</keyword>
<evidence type="ECO:0000256" key="2">
    <source>
        <dbReference type="ARBA" id="ARBA00022747"/>
    </source>
</evidence>
<evidence type="ECO:0000256" key="3">
    <source>
        <dbReference type="ARBA" id="ARBA00023125"/>
    </source>
</evidence>
<evidence type="ECO:0000313" key="5">
    <source>
        <dbReference type="EMBL" id="PJJ84649.1"/>
    </source>
</evidence>
<dbReference type="Pfam" id="PF01420">
    <property type="entry name" value="Methylase_S"/>
    <property type="match status" value="1"/>
</dbReference>
<reference evidence="5 6" key="1">
    <citation type="submission" date="2017-11" db="EMBL/GenBank/DDBJ databases">
        <title>Genomic Encyclopedia of Archaeal and Bacterial Type Strains, Phase II (KMG-II): From Individual Species to Whole Genera.</title>
        <authorList>
            <person name="Goeker M."/>
        </authorList>
    </citation>
    <scope>NUCLEOTIDE SEQUENCE [LARGE SCALE GENOMIC DNA]</scope>
    <source>
        <strain evidence="5 6">DSM 28175</strain>
    </source>
</reference>
<dbReference type="Proteomes" id="UP000242687">
    <property type="component" value="Unassembled WGS sequence"/>
</dbReference>
<dbReference type="InterPro" id="IPR052021">
    <property type="entry name" value="Type-I_RS_S_subunit"/>
</dbReference>
<accession>A0A2H9VV24</accession>
<proteinExistence type="inferred from homology"/>
<dbReference type="GO" id="GO:0003677">
    <property type="term" value="F:DNA binding"/>
    <property type="evidence" value="ECO:0007669"/>
    <property type="project" value="UniProtKB-KW"/>
</dbReference>
<dbReference type="RefSeq" id="WP_100340834.1">
    <property type="nucleotide sequence ID" value="NZ_PGFJ01000001.1"/>
</dbReference>
<keyword evidence="2" id="KW-0680">Restriction system</keyword>
<feature type="domain" description="Type I restriction modification DNA specificity" evidence="4">
    <location>
        <begin position="1"/>
        <end position="177"/>
    </location>
</feature>
<dbReference type="AlphaFoldDB" id="A0A2H9VV24"/>
<comment type="caution">
    <text evidence="5">The sequence shown here is derived from an EMBL/GenBank/DDBJ whole genome shotgun (WGS) entry which is preliminary data.</text>
</comment>
<dbReference type="EMBL" id="PGFJ01000001">
    <property type="protein sequence ID" value="PJJ84649.1"/>
    <property type="molecule type" value="Genomic_DNA"/>
</dbReference>